<dbReference type="PANTHER" id="PTHR43640:SF1">
    <property type="entry name" value="THIOREDOXIN-DEPENDENT PEROXIREDOXIN"/>
    <property type="match status" value="1"/>
</dbReference>
<dbReference type="GO" id="GO:0004601">
    <property type="term" value="F:peroxidase activity"/>
    <property type="evidence" value="ECO:0007669"/>
    <property type="project" value="UniProtKB-KW"/>
</dbReference>
<evidence type="ECO:0000313" key="3">
    <source>
        <dbReference type="Proteomes" id="UP000325286"/>
    </source>
</evidence>
<feature type="domain" description="Thioredoxin" evidence="1">
    <location>
        <begin position="9"/>
        <end position="165"/>
    </location>
</feature>
<keyword evidence="2" id="KW-0575">Peroxidase</keyword>
<dbReference type="EC" id="1.11.1.15" evidence="2"/>
<name>A0A5B9QJB4_9BACT</name>
<accession>A0A5B9QJB4</accession>
<keyword evidence="2" id="KW-0560">Oxidoreductase</keyword>
<sequence length="198" mass="21419">MVRTASTMMALGTQAPAFSLPQAGVEGNVSLDQFQDAKGLLVVFMCNHCPYVIHVAPELKRIADDYQSQGIAVVGISSNDAAAYPDDSPEKMAAEKAARGYSFPYLYDESQEVAKAYGAACTPDFYLFDGQQKLYYRGQLDDTRPKQGAVPNGQDLRAALDALLAGQPAPETQKPSIGCNIKWREGNEPQYFNPSGIG</sequence>
<dbReference type="Pfam" id="PF00578">
    <property type="entry name" value="AhpC-TSA"/>
    <property type="match status" value="1"/>
</dbReference>
<dbReference type="CDD" id="cd02969">
    <property type="entry name" value="PRX_like1"/>
    <property type="match status" value="1"/>
</dbReference>
<dbReference type="EMBL" id="CP042914">
    <property type="protein sequence ID" value="QEG39138.1"/>
    <property type="molecule type" value="Genomic_DNA"/>
</dbReference>
<dbReference type="PANTHER" id="PTHR43640">
    <property type="entry name" value="OS07G0260300 PROTEIN"/>
    <property type="match status" value="1"/>
</dbReference>
<evidence type="ECO:0000313" key="2">
    <source>
        <dbReference type="EMBL" id="QEG39138.1"/>
    </source>
</evidence>
<dbReference type="InterPro" id="IPR047262">
    <property type="entry name" value="PRX-like1"/>
</dbReference>
<dbReference type="InterPro" id="IPR013766">
    <property type="entry name" value="Thioredoxin_domain"/>
</dbReference>
<organism evidence="2 3">
    <name type="scientific">Roseimaritima ulvae</name>
    <dbReference type="NCBI Taxonomy" id="980254"/>
    <lineage>
        <taxon>Bacteria</taxon>
        <taxon>Pseudomonadati</taxon>
        <taxon>Planctomycetota</taxon>
        <taxon>Planctomycetia</taxon>
        <taxon>Pirellulales</taxon>
        <taxon>Pirellulaceae</taxon>
        <taxon>Roseimaritima</taxon>
    </lineage>
</organism>
<keyword evidence="3" id="KW-1185">Reference proteome</keyword>
<reference evidence="2 3" key="1">
    <citation type="submission" date="2019-08" db="EMBL/GenBank/DDBJ databases">
        <title>Deep-cultivation of Planctomycetes and their phenomic and genomic characterization uncovers novel biology.</title>
        <authorList>
            <person name="Wiegand S."/>
            <person name="Jogler M."/>
            <person name="Boedeker C."/>
            <person name="Pinto D."/>
            <person name="Vollmers J."/>
            <person name="Rivas-Marin E."/>
            <person name="Kohn T."/>
            <person name="Peeters S.H."/>
            <person name="Heuer A."/>
            <person name="Rast P."/>
            <person name="Oberbeckmann S."/>
            <person name="Bunk B."/>
            <person name="Jeske O."/>
            <person name="Meyerdierks A."/>
            <person name="Storesund J.E."/>
            <person name="Kallscheuer N."/>
            <person name="Luecker S."/>
            <person name="Lage O.M."/>
            <person name="Pohl T."/>
            <person name="Merkel B.J."/>
            <person name="Hornburger P."/>
            <person name="Mueller R.-W."/>
            <person name="Bruemmer F."/>
            <person name="Labrenz M."/>
            <person name="Spormann A.M."/>
            <person name="Op den Camp H."/>
            <person name="Overmann J."/>
            <person name="Amann R."/>
            <person name="Jetten M.S.M."/>
            <person name="Mascher T."/>
            <person name="Medema M.H."/>
            <person name="Devos D.P."/>
            <person name="Kaster A.-K."/>
            <person name="Ovreas L."/>
            <person name="Rohde M."/>
            <person name="Galperin M.Y."/>
            <person name="Jogler C."/>
        </authorList>
    </citation>
    <scope>NUCLEOTIDE SEQUENCE [LARGE SCALE GENOMIC DNA]</scope>
    <source>
        <strain evidence="2 3">UC8</strain>
    </source>
</reference>
<evidence type="ECO:0000259" key="1">
    <source>
        <dbReference type="PROSITE" id="PS51352"/>
    </source>
</evidence>
<protein>
    <submittedName>
        <fullName evidence="2">Peroxiredoxin</fullName>
        <ecNumber evidence="2">1.11.1.15</ecNumber>
    </submittedName>
</protein>
<dbReference type="RefSeq" id="WP_068142369.1">
    <property type="nucleotide sequence ID" value="NZ_CP042914.1"/>
</dbReference>
<gene>
    <name evidence="2" type="primary">bcp_2</name>
    <name evidence="2" type="ORF">UC8_10990</name>
</gene>
<dbReference type="InterPro" id="IPR036249">
    <property type="entry name" value="Thioredoxin-like_sf"/>
</dbReference>
<proteinExistence type="predicted"/>
<dbReference type="Proteomes" id="UP000325286">
    <property type="component" value="Chromosome"/>
</dbReference>
<dbReference type="KEGG" id="rul:UC8_10990"/>
<dbReference type="SUPFAM" id="SSF52833">
    <property type="entry name" value="Thioredoxin-like"/>
    <property type="match status" value="1"/>
</dbReference>
<dbReference type="Gene3D" id="3.40.30.10">
    <property type="entry name" value="Glutaredoxin"/>
    <property type="match status" value="1"/>
</dbReference>
<dbReference type="PROSITE" id="PS51352">
    <property type="entry name" value="THIOREDOXIN_2"/>
    <property type="match status" value="1"/>
</dbReference>
<dbReference type="OrthoDB" id="9809746at2"/>
<dbReference type="InterPro" id="IPR000866">
    <property type="entry name" value="AhpC/TSA"/>
</dbReference>
<dbReference type="AlphaFoldDB" id="A0A5B9QJB4"/>